<dbReference type="EMBL" id="CP049055">
    <property type="protein sequence ID" value="QII10423.1"/>
    <property type="molecule type" value="Genomic_DNA"/>
</dbReference>
<organism evidence="1 2">
    <name type="scientific">Kuenenia stuttgartiensis</name>
    <dbReference type="NCBI Taxonomy" id="174633"/>
    <lineage>
        <taxon>Bacteria</taxon>
        <taxon>Pseudomonadati</taxon>
        <taxon>Planctomycetota</taxon>
        <taxon>Candidatus Brocadiia</taxon>
        <taxon>Candidatus Brocadiales</taxon>
        <taxon>Candidatus Brocadiaceae</taxon>
        <taxon>Candidatus Kuenenia</taxon>
    </lineage>
</organism>
<proteinExistence type="predicted"/>
<dbReference type="RefSeq" id="WP_164994555.1">
    <property type="nucleotide sequence ID" value="NZ_CP049055.1"/>
</dbReference>
<evidence type="ECO:0000313" key="1">
    <source>
        <dbReference type="EMBL" id="QII10423.1"/>
    </source>
</evidence>
<name>A0A6G7GM81_KUEST</name>
<dbReference type="Gene3D" id="2.60.40.10">
    <property type="entry name" value="Immunoglobulins"/>
    <property type="match status" value="1"/>
</dbReference>
<sequence>MLAATRLSGSLINTFLAYQTAVAPDTKNNTSSQIKGEDISSPIIRSSIKPCIVYDKNFFFSGEAHDDSGIEKLFINGEAIDIRPGKHVFFNHFLKLNEGENTVTVRAIDAEGNEAALFPVVIEKKPLNYLIWKPGLPFPCSR</sequence>
<protein>
    <recommendedName>
        <fullName evidence="3">Bacterial Ig-like domain-containing protein</fullName>
    </recommendedName>
</protein>
<dbReference type="AlphaFoldDB" id="A0A6G7GM81"/>
<dbReference type="InterPro" id="IPR013783">
    <property type="entry name" value="Ig-like_fold"/>
</dbReference>
<dbReference type="Proteomes" id="UP000501926">
    <property type="component" value="Chromosome"/>
</dbReference>
<reference evidence="1 2" key="1">
    <citation type="submission" date="2020-02" db="EMBL/GenBank/DDBJ databases">
        <title>Newly sequenced genome of strain CSTR1 showed variability in Candidatus Kuenenia stuttgartiensis genomes.</title>
        <authorList>
            <person name="Ding C."/>
            <person name="Adrian L."/>
        </authorList>
    </citation>
    <scope>NUCLEOTIDE SEQUENCE [LARGE SCALE GENOMIC DNA]</scope>
    <source>
        <strain evidence="1 2">CSTR1</strain>
    </source>
</reference>
<evidence type="ECO:0008006" key="3">
    <source>
        <dbReference type="Google" id="ProtNLM"/>
    </source>
</evidence>
<accession>A0A6G7GM81</accession>
<gene>
    <name evidence="1" type="ORF">KsCSTR_10440</name>
</gene>
<evidence type="ECO:0000313" key="2">
    <source>
        <dbReference type="Proteomes" id="UP000501926"/>
    </source>
</evidence>